<proteinExistence type="predicted"/>
<comment type="caution">
    <text evidence="2">The sequence shown here is derived from an EMBL/GenBank/DDBJ whole genome shotgun (WGS) entry which is preliminary data.</text>
</comment>
<evidence type="ECO:0000313" key="2">
    <source>
        <dbReference type="EMBL" id="OBZ84674.1"/>
    </source>
</evidence>
<sequence>MADITEEAAWESVKDSLYLSAYWMNQIVDDWNVIDYFIKLMEKEPTMDKRMATAKIMNDLELIQTALIHIPKIKSKTTTMISLIRKKSQVVSTFWEKHTLELEMVSLDHKLYVRKTQALLEEEALNRSTIKRKQNNSSLVPKSSKKRGVDIQIHQIEYDSITVPGSDVSLATIIKRKAVEFHEKFVLSPDDLTPRQRKIMSAGLSSILDLTDQSFGSQRSIFTAEQWDYINVYFEERLIIKRHALDDDISNTIKIVQNTLRLSNDYECAIEYVDKLKQKYSKSDKLKATAFKIIKHILKTMDNYGHLLHEKKVVRENEYMRLIWSYLLELLFPPKGIVRVVTGESENAYSTESKKEQYPLAKSVHGFKIDIRLVVEVDDEEEIDLAVGECAKRNNDNKAIKDNAKLLRECKDSIDRLINTLKDTNDDVMSYMIQITGSSCALSTMHLAANGLYVAKHRFTFNMPHRFDDLSSLSETLAQLLTMKKEVQSVADKIIKERTKTHTAEVSFNRQKAPMINDRLSWLRSTWYSPPGDQVSTVPIRCFGSPPAPRFIKEASTSTEQPEPQQTGQSTADKYGWVKLDSGEHYNIYTKETLSKHPLDF</sequence>
<dbReference type="OrthoDB" id="2282785at2759"/>
<dbReference type="InParanoid" id="A0A1C7NBF6"/>
<evidence type="ECO:0000313" key="3">
    <source>
        <dbReference type="Proteomes" id="UP000093000"/>
    </source>
</evidence>
<gene>
    <name evidence="2" type="ORF">A0J61_07282</name>
</gene>
<evidence type="ECO:0000256" key="1">
    <source>
        <dbReference type="SAM" id="MobiDB-lite"/>
    </source>
</evidence>
<organism evidence="2 3">
    <name type="scientific">Choanephora cucurbitarum</name>
    <dbReference type="NCBI Taxonomy" id="101091"/>
    <lineage>
        <taxon>Eukaryota</taxon>
        <taxon>Fungi</taxon>
        <taxon>Fungi incertae sedis</taxon>
        <taxon>Mucoromycota</taxon>
        <taxon>Mucoromycotina</taxon>
        <taxon>Mucoromycetes</taxon>
        <taxon>Mucorales</taxon>
        <taxon>Mucorineae</taxon>
        <taxon>Choanephoraceae</taxon>
        <taxon>Choanephoroideae</taxon>
        <taxon>Choanephora</taxon>
    </lineage>
</organism>
<dbReference type="AlphaFoldDB" id="A0A1C7NBF6"/>
<keyword evidence="3" id="KW-1185">Reference proteome</keyword>
<feature type="region of interest" description="Disordered" evidence="1">
    <location>
        <begin position="551"/>
        <end position="574"/>
    </location>
</feature>
<protein>
    <submittedName>
        <fullName evidence="2">Uncharacterized protein</fullName>
    </submittedName>
</protein>
<dbReference type="EMBL" id="LUGH01000483">
    <property type="protein sequence ID" value="OBZ84674.1"/>
    <property type="molecule type" value="Genomic_DNA"/>
</dbReference>
<accession>A0A1C7NBF6</accession>
<dbReference type="Proteomes" id="UP000093000">
    <property type="component" value="Unassembled WGS sequence"/>
</dbReference>
<dbReference type="STRING" id="101091.A0A1C7NBF6"/>
<name>A0A1C7NBF6_9FUNG</name>
<reference evidence="2 3" key="1">
    <citation type="submission" date="2016-03" db="EMBL/GenBank/DDBJ databases">
        <title>Choanephora cucurbitarum.</title>
        <authorList>
            <person name="Min B."/>
            <person name="Park H."/>
            <person name="Park J.-H."/>
            <person name="Shin H.-D."/>
            <person name="Choi I.-G."/>
        </authorList>
    </citation>
    <scope>NUCLEOTIDE SEQUENCE [LARGE SCALE GENOMIC DNA]</scope>
    <source>
        <strain evidence="2 3">KUS-F28377</strain>
    </source>
</reference>
<feature type="compositionally biased region" description="Polar residues" evidence="1">
    <location>
        <begin position="555"/>
        <end position="572"/>
    </location>
</feature>